<evidence type="ECO:0000313" key="1">
    <source>
        <dbReference type="EMBL" id="EPY52240.1"/>
    </source>
</evidence>
<accession>S9W2I3</accession>
<gene>
    <name evidence="1" type="ORF">SPOG_04974</name>
</gene>
<dbReference type="RefSeq" id="XP_013022911.1">
    <property type="nucleotide sequence ID" value="XM_013167457.1"/>
</dbReference>
<sequence length="54" mass="6185">MSEIRGMLQELREEMIQGQNSLQEGQNSLREVMIQGQRRLEGQLGSVNNNVQIN</sequence>
<keyword evidence="2" id="KW-1185">Reference proteome</keyword>
<dbReference type="AlphaFoldDB" id="S9W2I3"/>
<name>S9W2I3_SCHCR</name>
<proteinExistence type="predicted"/>
<dbReference type="Proteomes" id="UP000015464">
    <property type="component" value="Unassembled WGS sequence"/>
</dbReference>
<organism evidence="1 2">
    <name type="scientific">Schizosaccharomyces cryophilus (strain OY26 / ATCC MYA-4695 / CBS 11777 / NBRC 106824 / NRRL Y48691)</name>
    <name type="common">Fission yeast</name>
    <dbReference type="NCBI Taxonomy" id="653667"/>
    <lineage>
        <taxon>Eukaryota</taxon>
        <taxon>Fungi</taxon>
        <taxon>Dikarya</taxon>
        <taxon>Ascomycota</taxon>
        <taxon>Taphrinomycotina</taxon>
        <taxon>Schizosaccharomycetes</taxon>
        <taxon>Schizosaccharomycetales</taxon>
        <taxon>Schizosaccharomycetaceae</taxon>
        <taxon>Schizosaccharomyces</taxon>
    </lineage>
</organism>
<dbReference type="GeneID" id="25039287"/>
<dbReference type="HOGENOM" id="CLU_3051686_0_0_1"/>
<reference evidence="1 2" key="1">
    <citation type="journal article" date="2011" name="Science">
        <title>Comparative functional genomics of the fission yeasts.</title>
        <authorList>
            <person name="Rhind N."/>
            <person name="Chen Z."/>
            <person name="Yassour M."/>
            <person name="Thompson D.A."/>
            <person name="Haas B.J."/>
            <person name="Habib N."/>
            <person name="Wapinski I."/>
            <person name="Roy S."/>
            <person name="Lin M.F."/>
            <person name="Heiman D.I."/>
            <person name="Young S.K."/>
            <person name="Furuya K."/>
            <person name="Guo Y."/>
            <person name="Pidoux A."/>
            <person name="Chen H.M."/>
            <person name="Robbertse B."/>
            <person name="Goldberg J.M."/>
            <person name="Aoki K."/>
            <person name="Bayne E.H."/>
            <person name="Berlin A.M."/>
            <person name="Desjardins C.A."/>
            <person name="Dobbs E."/>
            <person name="Dukaj L."/>
            <person name="Fan L."/>
            <person name="FitzGerald M.G."/>
            <person name="French C."/>
            <person name="Gujja S."/>
            <person name="Hansen K."/>
            <person name="Keifenheim D."/>
            <person name="Levin J.Z."/>
            <person name="Mosher R.A."/>
            <person name="Mueller C.A."/>
            <person name="Pfiffner J."/>
            <person name="Priest M."/>
            <person name="Russ C."/>
            <person name="Smialowska A."/>
            <person name="Swoboda P."/>
            <person name="Sykes S.M."/>
            <person name="Vaughn M."/>
            <person name="Vengrova S."/>
            <person name="Yoder R."/>
            <person name="Zeng Q."/>
            <person name="Allshire R."/>
            <person name="Baulcombe D."/>
            <person name="Birren B.W."/>
            <person name="Brown W."/>
            <person name="Ekwall K."/>
            <person name="Kellis M."/>
            <person name="Leatherwood J."/>
            <person name="Levin H."/>
            <person name="Margalit H."/>
            <person name="Martienssen R."/>
            <person name="Nieduszynski C.A."/>
            <person name="Spatafora J.W."/>
            <person name="Friedman N."/>
            <person name="Dalgaard J.Z."/>
            <person name="Baumann P."/>
            <person name="Niki H."/>
            <person name="Regev A."/>
            <person name="Nusbaum C."/>
        </authorList>
    </citation>
    <scope>NUCLEOTIDE SEQUENCE [LARGE SCALE GENOMIC DNA]</scope>
    <source>
        <strain evidence="2">OY26 / ATCC MYA-4695 / CBS 11777 / NBRC 106824 / NRRL Y48691</strain>
    </source>
</reference>
<protein>
    <submittedName>
        <fullName evidence="1">Uncharacterized protein</fullName>
    </submittedName>
</protein>
<dbReference type="EMBL" id="KE546989">
    <property type="protein sequence ID" value="EPY52240.1"/>
    <property type="molecule type" value="Genomic_DNA"/>
</dbReference>
<evidence type="ECO:0000313" key="2">
    <source>
        <dbReference type="Proteomes" id="UP000015464"/>
    </source>
</evidence>